<keyword evidence="1" id="KW-0378">Hydrolase</keyword>
<gene>
    <name evidence="1" type="ORF">BLNAU_21585</name>
</gene>
<accession>A0ABQ9WVJ5</accession>
<name>A0ABQ9WVJ5_9EUKA</name>
<dbReference type="Pfam" id="PF01359">
    <property type="entry name" value="Transposase_1"/>
    <property type="match status" value="1"/>
</dbReference>
<evidence type="ECO:0000313" key="2">
    <source>
        <dbReference type="Proteomes" id="UP001281761"/>
    </source>
</evidence>
<sequence>MASEEAARIDRWLVYHEWINGAETADIIARLEVSRGKDAPHPSTVYRYVQELEKETFAFDRRQQSRPGMDPEKIWAVEEAVEEHKSASLRMLSILSGINRRAVTIAINDYLHLKRIHSKWIPHELSNQNKSDRVRLAGEMLKILKQRAKFNYAGIITGDETWVSYQNEYDWTWGEKGSSRQEKARLTIASKKVMISVFFSVDGMHVIDALPNGQTINSAYFVSKILSPLDKYFKTIAKPHFPIYVHYDNAAPHKAKHTVDFLSRSCLTGMPHPPYSPDVAPCDFSLFGSLKQKLKGQTFHSHHDALKAVQQVLCSLTAQDRINIFRSWEERLERLSDSDGGYL</sequence>
<protein>
    <submittedName>
        <fullName evidence="1">Histone-lysine N-methyltransferase SETMAR</fullName>
        <ecNumber evidence="1">3.1.-.-</ecNumber>
    </submittedName>
</protein>
<keyword evidence="2" id="KW-1185">Reference proteome</keyword>
<evidence type="ECO:0000313" key="1">
    <source>
        <dbReference type="EMBL" id="KAK2943516.1"/>
    </source>
</evidence>
<dbReference type="Proteomes" id="UP001281761">
    <property type="component" value="Unassembled WGS sequence"/>
</dbReference>
<dbReference type="EMBL" id="JARBJD010000343">
    <property type="protein sequence ID" value="KAK2943516.1"/>
    <property type="molecule type" value="Genomic_DNA"/>
</dbReference>
<dbReference type="EC" id="3.1.-.-" evidence="1"/>
<proteinExistence type="predicted"/>
<organism evidence="1 2">
    <name type="scientific">Blattamonas nauphoetae</name>
    <dbReference type="NCBI Taxonomy" id="2049346"/>
    <lineage>
        <taxon>Eukaryota</taxon>
        <taxon>Metamonada</taxon>
        <taxon>Preaxostyla</taxon>
        <taxon>Oxymonadida</taxon>
        <taxon>Blattamonas</taxon>
    </lineage>
</organism>
<dbReference type="InterPro" id="IPR036397">
    <property type="entry name" value="RNaseH_sf"/>
</dbReference>
<dbReference type="Gene3D" id="3.30.420.10">
    <property type="entry name" value="Ribonuclease H-like superfamily/Ribonuclease H"/>
    <property type="match status" value="1"/>
</dbReference>
<dbReference type="GO" id="GO:0016787">
    <property type="term" value="F:hydrolase activity"/>
    <property type="evidence" value="ECO:0007669"/>
    <property type="project" value="UniProtKB-KW"/>
</dbReference>
<comment type="caution">
    <text evidence="1">The sequence shown here is derived from an EMBL/GenBank/DDBJ whole genome shotgun (WGS) entry which is preliminary data.</text>
</comment>
<dbReference type="InterPro" id="IPR001888">
    <property type="entry name" value="Transposase_1"/>
</dbReference>
<reference evidence="1 2" key="1">
    <citation type="journal article" date="2022" name="bioRxiv">
        <title>Genomics of Preaxostyla Flagellates Illuminates Evolutionary Transitions and the Path Towards Mitochondrial Loss.</title>
        <authorList>
            <person name="Novak L.V.F."/>
            <person name="Treitli S.C."/>
            <person name="Pyrih J."/>
            <person name="Halakuc P."/>
            <person name="Pipaliya S.V."/>
            <person name="Vacek V."/>
            <person name="Brzon O."/>
            <person name="Soukal P."/>
            <person name="Eme L."/>
            <person name="Dacks J.B."/>
            <person name="Karnkowska A."/>
            <person name="Elias M."/>
            <person name="Hampl V."/>
        </authorList>
    </citation>
    <scope>NUCLEOTIDE SEQUENCE [LARGE SCALE GENOMIC DNA]</scope>
    <source>
        <strain evidence="1">NAU3</strain>
        <tissue evidence="1">Gut</tissue>
    </source>
</reference>
<dbReference type="PANTHER" id="PTHR46060">
    <property type="entry name" value="MARINER MOS1 TRANSPOSASE-LIKE PROTEIN"/>
    <property type="match status" value="1"/>
</dbReference>
<dbReference type="PANTHER" id="PTHR46060:SF1">
    <property type="entry name" value="MARINER MOS1 TRANSPOSASE-LIKE PROTEIN"/>
    <property type="match status" value="1"/>
</dbReference>
<dbReference type="InterPro" id="IPR052709">
    <property type="entry name" value="Transposase-MT_Hybrid"/>
</dbReference>